<organism evidence="3 4">
    <name type="scientific">Crassostrea virginica</name>
    <name type="common">Eastern oyster</name>
    <dbReference type="NCBI Taxonomy" id="6565"/>
    <lineage>
        <taxon>Eukaryota</taxon>
        <taxon>Metazoa</taxon>
        <taxon>Spiralia</taxon>
        <taxon>Lophotrochozoa</taxon>
        <taxon>Mollusca</taxon>
        <taxon>Bivalvia</taxon>
        <taxon>Autobranchia</taxon>
        <taxon>Pteriomorphia</taxon>
        <taxon>Ostreida</taxon>
        <taxon>Ostreoidea</taxon>
        <taxon>Ostreidae</taxon>
        <taxon>Crassostrea</taxon>
    </lineage>
</organism>
<keyword evidence="1" id="KW-1015">Disulfide bond</keyword>
<gene>
    <name evidence="4" type="primary">LOC111111317</name>
</gene>
<keyword evidence="3" id="KW-1185">Reference proteome</keyword>
<dbReference type="GeneID" id="111111317"/>
<dbReference type="Pfam" id="PF00147">
    <property type="entry name" value="Fibrinogen_C"/>
    <property type="match status" value="1"/>
</dbReference>
<protein>
    <submittedName>
        <fullName evidence="4">Ficolin-1-like</fullName>
    </submittedName>
</protein>
<dbReference type="Proteomes" id="UP000694844">
    <property type="component" value="Chromosome 9"/>
</dbReference>
<evidence type="ECO:0000259" key="2">
    <source>
        <dbReference type="PROSITE" id="PS51406"/>
    </source>
</evidence>
<dbReference type="OrthoDB" id="6345539at2759"/>
<name>A0A8B8BKR6_CRAVI</name>
<dbReference type="InterPro" id="IPR002181">
    <property type="entry name" value="Fibrinogen_a/b/g_C_dom"/>
</dbReference>
<dbReference type="KEGG" id="cvn:111111317"/>
<sequence length="157" mass="17618">MVGFGNLMDNFWIGNEVIHQLTRTENVTLYVSVTLAGGVTKYQEYESFSVGSNSEKYRLFLQEPSQGNLGDSMVNTEHTGKLNRNLPGMLFSTYDQDNDGKSSGNCASTYAGGWWFNSCYAGYLNGPWKDGQWSWAWYPTVTRGGDVYGTLMMIRPN</sequence>
<proteinExistence type="predicted"/>
<feature type="domain" description="Fibrinogen C-terminal" evidence="2">
    <location>
        <begin position="1"/>
        <end position="157"/>
    </location>
</feature>
<dbReference type="InterPro" id="IPR014716">
    <property type="entry name" value="Fibrinogen_a/b/g_C_1"/>
</dbReference>
<reference evidence="4" key="1">
    <citation type="submission" date="2025-08" db="UniProtKB">
        <authorList>
            <consortium name="RefSeq"/>
        </authorList>
    </citation>
    <scope>IDENTIFICATION</scope>
    <source>
        <tissue evidence="4">Whole sample</tissue>
    </source>
</reference>
<dbReference type="InterPro" id="IPR036056">
    <property type="entry name" value="Fibrinogen-like_C"/>
</dbReference>
<evidence type="ECO:0000256" key="1">
    <source>
        <dbReference type="ARBA" id="ARBA00023157"/>
    </source>
</evidence>
<dbReference type="AlphaFoldDB" id="A0A8B8BKR6"/>
<evidence type="ECO:0000313" key="4">
    <source>
        <dbReference type="RefSeq" id="XP_022303927.1"/>
    </source>
</evidence>
<dbReference type="GO" id="GO:0005615">
    <property type="term" value="C:extracellular space"/>
    <property type="evidence" value="ECO:0007669"/>
    <property type="project" value="TreeGrafter"/>
</dbReference>
<dbReference type="Gene3D" id="3.90.215.10">
    <property type="entry name" value="Gamma Fibrinogen, chain A, domain 1"/>
    <property type="match status" value="1"/>
</dbReference>
<dbReference type="InterPro" id="IPR050373">
    <property type="entry name" value="Fibrinogen_C-term_domain"/>
</dbReference>
<dbReference type="InterPro" id="IPR020837">
    <property type="entry name" value="Fibrinogen_CS"/>
</dbReference>
<dbReference type="PROSITE" id="PS00514">
    <property type="entry name" value="FIBRINOGEN_C_1"/>
    <property type="match status" value="1"/>
</dbReference>
<dbReference type="PROSITE" id="PS51406">
    <property type="entry name" value="FIBRINOGEN_C_2"/>
    <property type="match status" value="1"/>
</dbReference>
<evidence type="ECO:0000313" key="3">
    <source>
        <dbReference type="Proteomes" id="UP000694844"/>
    </source>
</evidence>
<dbReference type="SUPFAM" id="SSF56496">
    <property type="entry name" value="Fibrinogen C-terminal domain-like"/>
    <property type="match status" value="1"/>
</dbReference>
<dbReference type="PANTHER" id="PTHR19143">
    <property type="entry name" value="FIBRINOGEN/TENASCIN/ANGIOPOEITIN"/>
    <property type="match status" value="1"/>
</dbReference>
<dbReference type="RefSeq" id="XP_022303927.1">
    <property type="nucleotide sequence ID" value="XM_022448219.1"/>
</dbReference>
<accession>A0A8B8BKR6</accession>
<dbReference type="SMART" id="SM00186">
    <property type="entry name" value="FBG"/>
    <property type="match status" value="1"/>
</dbReference>